<dbReference type="SUPFAM" id="SSF103473">
    <property type="entry name" value="MFS general substrate transporter"/>
    <property type="match status" value="1"/>
</dbReference>
<feature type="transmembrane region" description="Helical" evidence="7">
    <location>
        <begin position="287"/>
        <end position="308"/>
    </location>
</feature>
<keyword evidence="4 7" id="KW-1133">Transmembrane helix</keyword>
<feature type="transmembrane region" description="Helical" evidence="7">
    <location>
        <begin position="111"/>
        <end position="134"/>
    </location>
</feature>
<evidence type="ECO:0000259" key="8">
    <source>
        <dbReference type="PROSITE" id="PS50850"/>
    </source>
</evidence>
<evidence type="ECO:0000256" key="1">
    <source>
        <dbReference type="ARBA" id="ARBA00004141"/>
    </source>
</evidence>
<feature type="region of interest" description="Disordered" evidence="6">
    <location>
        <begin position="441"/>
        <end position="466"/>
    </location>
</feature>
<feature type="transmembrane region" description="Helical" evidence="7">
    <location>
        <begin position="146"/>
        <end position="168"/>
    </location>
</feature>
<feature type="transmembrane region" description="Helical" evidence="7">
    <location>
        <begin position="216"/>
        <end position="243"/>
    </location>
</feature>
<feature type="transmembrane region" description="Helical" evidence="7">
    <location>
        <begin position="353"/>
        <end position="373"/>
    </location>
</feature>
<feature type="transmembrane region" description="Helical" evidence="7">
    <location>
        <begin position="255"/>
        <end position="275"/>
    </location>
</feature>
<keyword evidence="9" id="KW-1185">Reference proteome</keyword>
<accession>A0A8B7NL20</accession>
<comment type="subcellular location">
    <subcellularLocation>
        <location evidence="1">Membrane</location>
        <topology evidence="1">Multi-pass membrane protein</topology>
    </subcellularLocation>
</comment>
<dbReference type="OrthoDB" id="446368at2759"/>
<keyword evidence="3 7" id="KW-0812">Transmembrane</keyword>
<dbReference type="KEGG" id="hazt:108671339"/>
<feature type="transmembrane region" description="Helical" evidence="7">
    <location>
        <begin position="174"/>
        <end position="195"/>
    </location>
</feature>
<sequence>MGRIMGKYTNRQIATLLIIGLADFCSAICVSLQAPFYPAEAEAKGATATQYGLVFGIFELVVFIVSPIYGEYISKIGAKFMFNAGIFITGSTCILFGFLNHVQDTKTFVTLSFLVRIVEALGNAGFLTAAFSIIAKEFSDNVSVTFAALETCFGVGLIVGPTVGGALYELGGYTLPFVCMGSLLLTAAALTFFLLPSADGPSETDSLHGGSQMIELLKIPPVALAAFSIIASSISIGFVQATLEPHLRPLQLSPFQTGLVFVLNGATYAASAPIWGKLCDKGVPPIIISLIGSLTVIVAFILLGPAPFLPIKESLGLCIAALIIHGFGFGAQLVATFGGAHRDAIAYGMPNNLTTYGLVSGMWTSTFALGAFIGPSSAGVLLDAVGFSYASQFIVGLHALVVILIIICSYCCTKPPGKPIYRNLDEEAYTEETQLNRRSWDSTYGSLNSEPSSSRSTSCGDSRESLNAEIIFK</sequence>
<protein>
    <submittedName>
        <fullName evidence="10">MFS-type transporter SLC18B1</fullName>
    </submittedName>
</protein>
<gene>
    <name evidence="10" type="primary">LOC108671339</name>
</gene>
<dbReference type="InterPro" id="IPR011701">
    <property type="entry name" value="MFS"/>
</dbReference>
<feature type="transmembrane region" description="Helical" evidence="7">
    <location>
        <begin position="81"/>
        <end position="99"/>
    </location>
</feature>
<evidence type="ECO:0000256" key="3">
    <source>
        <dbReference type="ARBA" id="ARBA00022692"/>
    </source>
</evidence>
<evidence type="ECO:0000313" key="9">
    <source>
        <dbReference type="Proteomes" id="UP000694843"/>
    </source>
</evidence>
<evidence type="ECO:0000256" key="4">
    <source>
        <dbReference type="ARBA" id="ARBA00022989"/>
    </source>
</evidence>
<dbReference type="GO" id="GO:0016020">
    <property type="term" value="C:membrane"/>
    <property type="evidence" value="ECO:0007669"/>
    <property type="project" value="UniProtKB-SubCell"/>
</dbReference>
<dbReference type="InterPro" id="IPR020846">
    <property type="entry name" value="MFS_dom"/>
</dbReference>
<proteinExistence type="predicted"/>
<dbReference type="Proteomes" id="UP000694843">
    <property type="component" value="Unplaced"/>
</dbReference>
<name>A0A8B7NL20_HYAAZ</name>
<reference evidence="10" key="1">
    <citation type="submission" date="2025-08" db="UniProtKB">
        <authorList>
            <consortium name="RefSeq"/>
        </authorList>
    </citation>
    <scope>IDENTIFICATION</scope>
    <source>
        <tissue evidence="10">Whole organism</tissue>
    </source>
</reference>
<dbReference type="AlphaFoldDB" id="A0A8B7NL20"/>
<dbReference type="OMA" id="TIIMSEF"/>
<evidence type="ECO:0000256" key="6">
    <source>
        <dbReference type="SAM" id="MobiDB-lite"/>
    </source>
</evidence>
<evidence type="ECO:0000256" key="2">
    <source>
        <dbReference type="ARBA" id="ARBA00022448"/>
    </source>
</evidence>
<organism evidence="9 10">
    <name type="scientific">Hyalella azteca</name>
    <name type="common">Amphipod</name>
    <dbReference type="NCBI Taxonomy" id="294128"/>
    <lineage>
        <taxon>Eukaryota</taxon>
        <taxon>Metazoa</taxon>
        <taxon>Ecdysozoa</taxon>
        <taxon>Arthropoda</taxon>
        <taxon>Crustacea</taxon>
        <taxon>Multicrustacea</taxon>
        <taxon>Malacostraca</taxon>
        <taxon>Eumalacostraca</taxon>
        <taxon>Peracarida</taxon>
        <taxon>Amphipoda</taxon>
        <taxon>Senticaudata</taxon>
        <taxon>Talitrida</taxon>
        <taxon>Talitroidea</taxon>
        <taxon>Hyalellidae</taxon>
        <taxon>Hyalella</taxon>
    </lineage>
</organism>
<dbReference type="PANTHER" id="PTHR23506">
    <property type="entry name" value="GH10249P"/>
    <property type="match status" value="1"/>
</dbReference>
<feature type="transmembrane region" description="Helical" evidence="7">
    <location>
        <begin position="51"/>
        <end position="69"/>
    </location>
</feature>
<dbReference type="GeneID" id="108671339"/>
<feature type="transmembrane region" description="Helical" evidence="7">
    <location>
        <begin position="314"/>
        <end position="341"/>
    </location>
</feature>
<dbReference type="InterPro" id="IPR050930">
    <property type="entry name" value="MFS_Vesicular_Transporter"/>
</dbReference>
<evidence type="ECO:0000313" key="10">
    <source>
        <dbReference type="RefSeq" id="XP_018014360.1"/>
    </source>
</evidence>
<dbReference type="Gene3D" id="1.20.1250.20">
    <property type="entry name" value="MFS general substrate transporter like domains"/>
    <property type="match status" value="2"/>
</dbReference>
<keyword evidence="2" id="KW-0813">Transport</keyword>
<dbReference type="RefSeq" id="XP_018014360.1">
    <property type="nucleotide sequence ID" value="XM_018158871.2"/>
</dbReference>
<dbReference type="PROSITE" id="PS50850">
    <property type="entry name" value="MFS"/>
    <property type="match status" value="1"/>
</dbReference>
<evidence type="ECO:0000256" key="7">
    <source>
        <dbReference type="SAM" id="Phobius"/>
    </source>
</evidence>
<feature type="transmembrane region" description="Helical" evidence="7">
    <location>
        <begin position="393"/>
        <end position="412"/>
    </location>
</feature>
<dbReference type="GO" id="GO:0022857">
    <property type="term" value="F:transmembrane transporter activity"/>
    <property type="evidence" value="ECO:0007669"/>
    <property type="project" value="InterPro"/>
</dbReference>
<evidence type="ECO:0000256" key="5">
    <source>
        <dbReference type="ARBA" id="ARBA00023136"/>
    </source>
</evidence>
<dbReference type="Pfam" id="PF07690">
    <property type="entry name" value="MFS_1"/>
    <property type="match status" value="1"/>
</dbReference>
<dbReference type="PANTHER" id="PTHR23506:SF26">
    <property type="entry name" value="MFS-TYPE TRANSPORTER SLC18B1"/>
    <property type="match status" value="1"/>
</dbReference>
<feature type="compositionally biased region" description="Polar residues" evidence="6">
    <location>
        <begin position="441"/>
        <end position="451"/>
    </location>
</feature>
<dbReference type="InterPro" id="IPR036259">
    <property type="entry name" value="MFS_trans_sf"/>
</dbReference>
<feature type="domain" description="Major facilitator superfamily (MFS) profile" evidence="8">
    <location>
        <begin position="15"/>
        <end position="414"/>
    </location>
</feature>
<keyword evidence="5 7" id="KW-0472">Membrane</keyword>